<accession>A0A820LK44</accession>
<dbReference type="EMBL" id="CAJOAZ010021680">
    <property type="protein sequence ID" value="CAF4358385.1"/>
    <property type="molecule type" value="Genomic_DNA"/>
</dbReference>
<protein>
    <submittedName>
        <fullName evidence="1">Uncharacterized protein</fullName>
    </submittedName>
</protein>
<dbReference type="Proteomes" id="UP000663844">
    <property type="component" value="Unassembled WGS sequence"/>
</dbReference>
<evidence type="ECO:0000313" key="1">
    <source>
        <dbReference type="EMBL" id="CAF4358385.1"/>
    </source>
</evidence>
<organism evidence="1 2">
    <name type="scientific">Adineta steineri</name>
    <dbReference type="NCBI Taxonomy" id="433720"/>
    <lineage>
        <taxon>Eukaryota</taxon>
        <taxon>Metazoa</taxon>
        <taxon>Spiralia</taxon>
        <taxon>Gnathifera</taxon>
        <taxon>Rotifera</taxon>
        <taxon>Eurotatoria</taxon>
        <taxon>Bdelloidea</taxon>
        <taxon>Adinetida</taxon>
        <taxon>Adinetidae</taxon>
        <taxon>Adineta</taxon>
    </lineage>
</organism>
<feature type="non-terminal residue" evidence="1">
    <location>
        <position position="1"/>
    </location>
</feature>
<dbReference type="AlphaFoldDB" id="A0A820LK44"/>
<comment type="caution">
    <text evidence="1">The sequence shown here is derived from an EMBL/GenBank/DDBJ whole genome shotgun (WGS) entry which is preliminary data.</text>
</comment>
<sequence>SSTTKSIRAANIQTINYYILSLPATFDLIPQDLWKQFDRLKTQLNSSNATYIKDAFLSISRKMTDESFLKHYTEFIRSEHLGKLGITANKAILRLLIQYRFNTSLITSVLKPLWDSHPHPDIRACLVKILLHFIHKSNVNEDHNELEIWSILEQAAHDDYRPVVYALFGFDGKGSCRTLSGLEGLSSEVLEIFVRRI</sequence>
<name>A0A820LK44_9BILA</name>
<feature type="non-terminal residue" evidence="1">
    <location>
        <position position="197"/>
    </location>
</feature>
<gene>
    <name evidence="1" type="ORF">OXD698_LOCUS49167</name>
</gene>
<evidence type="ECO:0000313" key="2">
    <source>
        <dbReference type="Proteomes" id="UP000663844"/>
    </source>
</evidence>
<proteinExistence type="predicted"/>
<reference evidence="1" key="1">
    <citation type="submission" date="2021-02" db="EMBL/GenBank/DDBJ databases">
        <authorList>
            <person name="Nowell W R."/>
        </authorList>
    </citation>
    <scope>NUCLEOTIDE SEQUENCE</scope>
</reference>